<dbReference type="Proteomes" id="UP000321034">
    <property type="component" value="Unassembled WGS sequence"/>
</dbReference>
<evidence type="ECO:0000256" key="1">
    <source>
        <dbReference type="SAM" id="Phobius"/>
    </source>
</evidence>
<feature type="transmembrane region" description="Helical" evidence="1">
    <location>
        <begin position="141"/>
        <end position="161"/>
    </location>
</feature>
<dbReference type="Pfam" id="PF19700">
    <property type="entry name" value="DUF6198"/>
    <property type="match status" value="1"/>
</dbReference>
<feature type="transmembrane region" description="Helical" evidence="1">
    <location>
        <begin position="97"/>
        <end position="120"/>
    </location>
</feature>
<dbReference type="RefSeq" id="WP_147893910.1">
    <property type="nucleotide sequence ID" value="NZ_BAAANR010000001.1"/>
</dbReference>
<proteinExistence type="predicted"/>
<protein>
    <recommendedName>
        <fullName evidence="4">YitT family protein</fullName>
    </recommendedName>
</protein>
<dbReference type="OrthoDB" id="154912at2"/>
<keyword evidence="1" id="KW-0812">Transmembrane</keyword>
<organism evidence="2 3">
    <name type="scientific">Microbacterium hatanonis</name>
    <dbReference type="NCBI Taxonomy" id="404366"/>
    <lineage>
        <taxon>Bacteria</taxon>
        <taxon>Bacillati</taxon>
        <taxon>Actinomycetota</taxon>
        <taxon>Actinomycetes</taxon>
        <taxon>Micrococcales</taxon>
        <taxon>Microbacteriaceae</taxon>
        <taxon>Microbacterium</taxon>
    </lineage>
</organism>
<keyword evidence="1" id="KW-0472">Membrane</keyword>
<dbReference type="EMBL" id="VRSV01000001">
    <property type="protein sequence ID" value="TXK13242.1"/>
    <property type="molecule type" value="Genomic_DNA"/>
</dbReference>
<evidence type="ECO:0008006" key="4">
    <source>
        <dbReference type="Google" id="ProtNLM"/>
    </source>
</evidence>
<dbReference type="PANTHER" id="PTHR40078">
    <property type="entry name" value="INTEGRAL MEMBRANE PROTEIN-RELATED"/>
    <property type="match status" value="1"/>
</dbReference>
<feature type="transmembrane region" description="Helical" evidence="1">
    <location>
        <begin position="70"/>
        <end position="91"/>
    </location>
</feature>
<feature type="transmembrane region" description="Helical" evidence="1">
    <location>
        <begin position="44"/>
        <end position="63"/>
    </location>
</feature>
<reference evidence="2 3" key="1">
    <citation type="submission" date="2019-08" db="EMBL/GenBank/DDBJ databases">
        <authorList>
            <person name="Dong K."/>
        </authorList>
    </citation>
    <scope>NUCLEOTIDE SEQUENCE [LARGE SCALE GENOMIC DNA]</scope>
    <source>
        <strain evidence="2 3">JCM14558</strain>
    </source>
</reference>
<name>A0A5C8I2K6_9MICO</name>
<comment type="caution">
    <text evidence="2">The sequence shown here is derived from an EMBL/GenBank/DDBJ whole genome shotgun (WGS) entry which is preliminary data.</text>
</comment>
<sequence length="199" mass="20779">MARRILQLLIGLVLYGAGCALTIRAGWGVDPWTVFAQGVSIHTGVGIGWVTNILGALVLLAWIPLRQKPGIGTLANVALVGTSIQATLAFVPTAPDVWTGGAMLVGGTLLVALASGLYLGTAFGPGPRDGLMTGLHRRLGWPIWLCRLLVESTVLIAGWLLGGTVGVGTVIFAVCIGPLVHHALPLFDLAKRRRVPVEA</sequence>
<dbReference type="PANTHER" id="PTHR40078:SF1">
    <property type="entry name" value="INTEGRAL MEMBRANE PROTEIN"/>
    <property type="match status" value="1"/>
</dbReference>
<keyword evidence="1" id="KW-1133">Transmembrane helix</keyword>
<evidence type="ECO:0000313" key="3">
    <source>
        <dbReference type="Proteomes" id="UP000321034"/>
    </source>
</evidence>
<evidence type="ECO:0000313" key="2">
    <source>
        <dbReference type="EMBL" id="TXK13242.1"/>
    </source>
</evidence>
<gene>
    <name evidence="2" type="ORF">FVP77_07460</name>
</gene>
<feature type="transmembrane region" description="Helical" evidence="1">
    <location>
        <begin position="167"/>
        <end position="187"/>
    </location>
</feature>
<dbReference type="InterPro" id="IPR038750">
    <property type="entry name" value="YczE/YyaS-like"/>
</dbReference>
<dbReference type="AlphaFoldDB" id="A0A5C8I2K6"/>
<accession>A0A5C8I2K6</accession>
<keyword evidence="3" id="KW-1185">Reference proteome</keyword>